<keyword evidence="10" id="KW-1185">Reference proteome</keyword>
<dbReference type="CDD" id="cd00009">
    <property type="entry name" value="AAA"/>
    <property type="match status" value="1"/>
</dbReference>
<evidence type="ECO:0000256" key="6">
    <source>
        <dbReference type="PROSITE-ProRule" id="PRU00169"/>
    </source>
</evidence>
<keyword evidence="3" id="KW-0805">Transcription regulation</keyword>
<dbReference type="InterPro" id="IPR002197">
    <property type="entry name" value="HTH_Fis"/>
</dbReference>
<evidence type="ECO:0000313" key="9">
    <source>
        <dbReference type="EMBL" id="CUS35456.1"/>
    </source>
</evidence>
<name>A0A0S4LFW3_9BACT</name>
<dbReference type="GO" id="GO:0043565">
    <property type="term" value="F:sequence-specific DNA binding"/>
    <property type="evidence" value="ECO:0007669"/>
    <property type="project" value="InterPro"/>
</dbReference>
<dbReference type="SMART" id="SM00382">
    <property type="entry name" value="AAA"/>
    <property type="match status" value="1"/>
</dbReference>
<dbReference type="InterPro" id="IPR025662">
    <property type="entry name" value="Sigma_54_int_dom_ATP-bd_1"/>
</dbReference>
<dbReference type="InterPro" id="IPR058031">
    <property type="entry name" value="AAA_lid_NorR"/>
</dbReference>
<evidence type="ECO:0000259" key="7">
    <source>
        <dbReference type="PROSITE" id="PS50045"/>
    </source>
</evidence>
<keyword evidence="1" id="KW-0547">Nucleotide-binding</keyword>
<dbReference type="PROSITE" id="PS50110">
    <property type="entry name" value="RESPONSE_REGULATORY"/>
    <property type="match status" value="1"/>
</dbReference>
<dbReference type="InterPro" id="IPR025944">
    <property type="entry name" value="Sigma_54_int_dom_CS"/>
</dbReference>
<evidence type="ECO:0000256" key="1">
    <source>
        <dbReference type="ARBA" id="ARBA00022741"/>
    </source>
</evidence>
<dbReference type="Gene3D" id="1.10.8.60">
    <property type="match status" value="1"/>
</dbReference>
<dbReference type="Pfam" id="PF25601">
    <property type="entry name" value="AAA_lid_14"/>
    <property type="match status" value="1"/>
</dbReference>
<dbReference type="PROSITE" id="PS00688">
    <property type="entry name" value="SIGMA54_INTERACT_3"/>
    <property type="match status" value="1"/>
</dbReference>
<dbReference type="InterPro" id="IPR027417">
    <property type="entry name" value="P-loop_NTPase"/>
</dbReference>
<dbReference type="Pfam" id="PF00158">
    <property type="entry name" value="Sigma54_activat"/>
    <property type="match status" value="1"/>
</dbReference>
<evidence type="ECO:0000256" key="5">
    <source>
        <dbReference type="ARBA" id="ARBA00023163"/>
    </source>
</evidence>
<dbReference type="GO" id="GO:0006355">
    <property type="term" value="P:regulation of DNA-templated transcription"/>
    <property type="evidence" value="ECO:0007669"/>
    <property type="project" value="InterPro"/>
</dbReference>
<dbReference type="Gene3D" id="3.40.50.300">
    <property type="entry name" value="P-loop containing nucleotide triphosphate hydrolases"/>
    <property type="match status" value="1"/>
</dbReference>
<evidence type="ECO:0000256" key="4">
    <source>
        <dbReference type="ARBA" id="ARBA00023125"/>
    </source>
</evidence>
<evidence type="ECO:0000256" key="2">
    <source>
        <dbReference type="ARBA" id="ARBA00022840"/>
    </source>
</evidence>
<dbReference type="SUPFAM" id="SSF52172">
    <property type="entry name" value="CheY-like"/>
    <property type="match status" value="1"/>
</dbReference>
<dbReference type="PROSITE" id="PS00676">
    <property type="entry name" value="SIGMA54_INTERACT_2"/>
    <property type="match status" value="1"/>
</dbReference>
<evidence type="ECO:0000313" key="10">
    <source>
        <dbReference type="Proteomes" id="UP000198736"/>
    </source>
</evidence>
<dbReference type="InterPro" id="IPR009057">
    <property type="entry name" value="Homeodomain-like_sf"/>
</dbReference>
<dbReference type="GO" id="GO:0005524">
    <property type="term" value="F:ATP binding"/>
    <property type="evidence" value="ECO:0007669"/>
    <property type="project" value="UniProtKB-KW"/>
</dbReference>
<reference evidence="10" key="1">
    <citation type="submission" date="2015-10" db="EMBL/GenBank/DDBJ databases">
        <authorList>
            <person name="Luecker S."/>
            <person name="Luecker S."/>
        </authorList>
    </citation>
    <scope>NUCLEOTIDE SEQUENCE [LARGE SCALE GENOMIC DNA]</scope>
</reference>
<dbReference type="PROSITE" id="PS00675">
    <property type="entry name" value="SIGMA54_INTERACT_1"/>
    <property type="match status" value="1"/>
</dbReference>
<dbReference type="PROSITE" id="PS50045">
    <property type="entry name" value="SIGMA54_INTERACT_4"/>
    <property type="match status" value="1"/>
</dbReference>
<dbReference type="EMBL" id="CZPZ01000012">
    <property type="protein sequence ID" value="CUS35456.1"/>
    <property type="molecule type" value="Genomic_DNA"/>
</dbReference>
<feature type="modified residue" description="4-aspartylphosphate" evidence="6">
    <location>
        <position position="53"/>
    </location>
</feature>
<gene>
    <name evidence="9" type="primary">atoC</name>
    <name evidence="9" type="ORF">COMA2_20275</name>
</gene>
<dbReference type="Gene3D" id="1.10.10.60">
    <property type="entry name" value="Homeodomain-like"/>
    <property type="match status" value="1"/>
</dbReference>
<dbReference type="SMART" id="SM00448">
    <property type="entry name" value="REC"/>
    <property type="match status" value="1"/>
</dbReference>
<proteinExistence type="predicted"/>
<dbReference type="FunFam" id="3.40.50.300:FF:000006">
    <property type="entry name" value="DNA-binding transcriptional regulator NtrC"/>
    <property type="match status" value="1"/>
</dbReference>
<evidence type="ECO:0000259" key="8">
    <source>
        <dbReference type="PROSITE" id="PS50110"/>
    </source>
</evidence>
<dbReference type="STRING" id="1742973.COMA2_20275"/>
<organism evidence="9 10">
    <name type="scientific">Candidatus Nitrospira nitrificans</name>
    <dbReference type="NCBI Taxonomy" id="1742973"/>
    <lineage>
        <taxon>Bacteria</taxon>
        <taxon>Pseudomonadati</taxon>
        <taxon>Nitrospirota</taxon>
        <taxon>Nitrospiria</taxon>
        <taxon>Nitrospirales</taxon>
        <taxon>Nitrospiraceae</taxon>
        <taxon>Nitrospira</taxon>
    </lineage>
</organism>
<evidence type="ECO:0000256" key="3">
    <source>
        <dbReference type="ARBA" id="ARBA00023015"/>
    </source>
</evidence>
<dbReference type="Proteomes" id="UP000198736">
    <property type="component" value="Unassembled WGS sequence"/>
</dbReference>
<keyword evidence="4" id="KW-0238">DNA-binding</keyword>
<dbReference type="PRINTS" id="PR01590">
    <property type="entry name" value="HTHFIS"/>
</dbReference>
<dbReference type="InterPro" id="IPR025943">
    <property type="entry name" value="Sigma_54_int_dom_ATP-bd_2"/>
</dbReference>
<dbReference type="OrthoDB" id="9803970at2"/>
<accession>A0A0S4LFW3</accession>
<dbReference type="RefSeq" id="WP_090896897.1">
    <property type="nucleotide sequence ID" value="NZ_CZPZ01000012.1"/>
</dbReference>
<keyword evidence="5" id="KW-0804">Transcription</keyword>
<sequence length="459" mass="51102">MAGRVLIVDDDGDIVSSLQNRLEWLGYQCQSASNGKEALRIIRENDPDIVLLDLEMPELGGIDVMKQLAGDTTMAASCRPAVVIMTAFGTVDRAVEAMKLGAQEFLTKPFDADHLAIAIDKIRERQALQGELTQLRSDALRRYEMVVGNSDRMTAVIDMAKQASPSDMTVLLLGETGTGKEVLARSIHRWSPRARKPLMAINCAALPEQLLENELFGHEKGSFTGALTRMIGKLEAAEGGTVFLDEIGDVPIGLQGRLLRVLQDLEFHRIGGTNQVRVNVRFIAATNRDLKAAVRAGSFREDLYYRLNVFPIILPPLRERRNDLPILIDHFLKRFSKTGRGAGMSIDDQAMKVLSEYSWPGNIRELENVLARAVILCRNNTICPEHLGLQPAAVPLSESDPTALPYYAAMERYSHLVLFNALKRAEWNQTKAAQLLGLQRTYFTKLLRQRNIPTTPSDQ</sequence>
<feature type="domain" description="Sigma-54 factor interaction" evidence="7">
    <location>
        <begin position="146"/>
        <end position="375"/>
    </location>
</feature>
<dbReference type="InterPro" id="IPR011006">
    <property type="entry name" value="CheY-like_superfamily"/>
</dbReference>
<dbReference type="PANTHER" id="PTHR32071">
    <property type="entry name" value="TRANSCRIPTIONAL REGULATORY PROTEIN"/>
    <property type="match status" value="1"/>
</dbReference>
<dbReference type="GO" id="GO:0000160">
    <property type="term" value="P:phosphorelay signal transduction system"/>
    <property type="evidence" value="ECO:0007669"/>
    <property type="project" value="InterPro"/>
</dbReference>
<dbReference type="InterPro" id="IPR002078">
    <property type="entry name" value="Sigma_54_int"/>
</dbReference>
<dbReference type="PANTHER" id="PTHR32071:SF113">
    <property type="entry name" value="ALGINATE BIOSYNTHESIS TRANSCRIPTIONAL REGULATORY PROTEIN ALGB"/>
    <property type="match status" value="1"/>
</dbReference>
<dbReference type="Gene3D" id="3.40.50.2300">
    <property type="match status" value="1"/>
</dbReference>
<feature type="domain" description="Response regulatory" evidence="8">
    <location>
        <begin position="4"/>
        <end position="123"/>
    </location>
</feature>
<dbReference type="SUPFAM" id="SSF52540">
    <property type="entry name" value="P-loop containing nucleoside triphosphate hydrolases"/>
    <property type="match status" value="1"/>
</dbReference>
<dbReference type="AlphaFoldDB" id="A0A0S4LFW3"/>
<keyword evidence="6" id="KW-0597">Phosphoprotein</keyword>
<dbReference type="InterPro" id="IPR001789">
    <property type="entry name" value="Sig_transdc_resp-reg_receiver"/>
</dbReference>
<protein>
    <submittedName>
        <fullName evidence="9">Acetoacetate metabolism regulatory protein AtoC</fullName>
    </submittedName>
</protein>
<dbReference type="SUPFAM" id="SSF46689">
    <property type="entry name" value="Homeodomain-like"/>
    <property type="match status" value="1"/>
</dbReference>
<dbReference type="Pfam" id="PF00072">
    <property type="entry name" value="Response_reg"/>
    <property type="match status" value="1"/>
</dbReference>
<dbReference type="InterPro" id="IPR003593">
    <property type="entry name" value="AAA+_ATPase"/>
</dbReference>
<dbReference type="Pfam" id="PF02954">
    <property type="entry name" value="HTH_8"/>
    <property type="match status" value="1"/>
</dbReference>
<keyword evidence="2" id="KW-0067">ATP-binding</keyword>